<gene>
    <name evidence="2" type="ORF">HO173_002786</name>
</gene>
<feature type="signal peptide" evidence="1">
    <location>
        <begin position="1"/>
        <end position="18"/>
    </location>
</feature>
<keyword evidence="3" id="KW-1185">Reference proteome</keyword>
<dbReference type="EMBL" id="JACCJC010000007">
    <property type="protein sequence ID" value="KAF6238914.1"/>
    <property type="molecule type" value="Genomic_DNA"/>
</dbReference>
<accession>A0A8H6G1T8</accession>
<dbReference type="RefSeq" id="XP_037168210.1">
    <property type="nucleotide sequence ID" value="XM_037304717.1"/>
</dbReference>
<organism evidence="2 3">
    <name type="scientific">Letharia columbiana</name>
    <dbReference type="NCBI Taxonomy" id="112416"/>
    <lineage>
        <taxon>Eukaryota</taxon>
        <taxon>Fungi</taxon>
        <taxon>Dikarya</taxon>
        <taxon>Ascomycota</taxon>
        <taxon>Pezizomycotina</taxon>
        <taxon>Lecanoromycetes</taxon>
        <taxon>OSLEUM clade</taxon>
        <taxon>Lecanoromycetidae</taxon>
        <taxon>Lecanorales</taxon>
        <taxon>Lecanorineae</taxon>
        <taxon>Parmeliaceae</taxon>
        <taxon>Letharia</taxon>
    </lineage>
</organism>
<protein>
    <submittedName>
        <fullName evidence="2">Uncharacterized protein</fullName>
    </submittedName>
</protein>
<dbReference type="AlphaFoldDB" id="A0A8H6G1T8"/>
<evidence type="ECO:0000313" key="3">
    <source>
        <dbReference type="Proteomes" id="UP000578531"/>
    </source>
</evidence>
<comment type="caution">
    <text evidence="2">The sequence shown here is derived from an EMBL/GenBank/DDBJ whole genome shotgun (WGS) entry which is preliminary data.</text>
</comment>
<evidence type="ECO:0000313" key="2">
    <source>
        <dbReference type="EMBL" id="KAF6238914.1"/>
    </source>
</evidence>
<dbReference type="GeneID" id="59284457"/>
<reference evidence="2 3" key="1">
    <citation type="journal article" date="2020" name="Genomics">
        <title>Complete, high-quality genomes from long-read metagenomic sequencing of two wolf lichen thalli reveals enigmatic genome architecture.</title>
        <authorList>
            <person name="McKenzie S.K."/>
            <person name="Walston R.F."/>
            <person name="Allen J.L."/>
        </authorList>
    </citation>
    <scope>NUCLEOTIDE SEQUENCE [LARGE SCALE GENOMIC DNA]</scope>
    <source>
        <strain evidence="2">WasteWater2</strain>
    </source>
</reference>
<keyword evidence="1" id="KW-0732">Signal</keyword>
<feature type="chain" id="PRO_5034748797" evidence="1">
    <location>
        <begin position="19"/>
        <end position="51"/>
    </location>
</feature>
<name>A0A8H6G1T8_9LECA</name>
<proteinExistence type="predicted"/>
<evidence type="ECO:0000256" key="1">
    <source>
        <dbReference type="SAM" id="SignalP"/>
    </source>
</evidence>
<sequence>MQFSIFAILATLATFAAASPIAESSPAGVALRRAINKAYFSEIELAETGES</sequence>
<dbReference type="Proteomes" id="UP000578531">
    <property type="component" value="Unassembled WGS sequence"/>
</dbReference>